<comment type="miscellaneous">
    <text evidence="9">This function is generally fulfilled by the C-terminal part of HisG, which is missing in some bacteria such as this one.</text>
</comment>
<evidence type="ECO:0000256" key="7">
    <source>
        <dbReference type="ARBA" id="ARBA00023102"/>
    </source>
</evidence>
<reference evidence="12 13" key="2">
    <citation type="submission" date="2008-11" db="EMBL/GenBank/DDBJ databases">
        <authorList>
            <person name="Fulton L."/>
            <person name="Clifton S."/>
            <person name="Fulton B."/>
            <person name="Xu J."/>
            <person name="Minx P."/>
            <person name="Pepin K.H."/>
            <person name="Johnson M."/>
            <person name="Bhonagiri V."/>
            <person name="Nash W.E."/>
            <person name="Mardis E.R."/>
            <person name="Wilson R.K."/>
        </authorList>
    </citation>
    <scope>NUCLEOTIDE SEQUENCE [LARGE SCALE GENOMIC DNA]</scope>
    <source>
        <strain evidence="12 13">ATCC 43243</strain>
    </source>
</reference>
<dbReference type="InterPro" id="IPR004516">
    <property type="entry name" value="HisRS/HisZ"/>
</dbReference>
<dbReference type="GO" id="GO:0000105">
    <property type="term" value="P:L-histidine biosynthetic process"/>
    <property type="evidence" value="ECO:0007669"/>
    <property type="project" value="UniProtKB-UniRule"/>
</dbReference>
<dbReference type="eggNOG" id="COG3705">
    <property type="taxonomic scope" value="Bacteria"/>
</dbReference>
<dbReference type="AlphaFoldDB" id="B7AN03"/>
<dbReference type="InterPro" id="IPR004517">
    <property type="entry name" value="HisZ"/>
</dbReference>
<evidence type="ECO:0000313" key="13">
    <source>
        <dbReference type="Proteomes" id="UP000003136"/>
    </source>
</evidence>
<keyword evidence="7 9" id="KW-0368">Histidine biosynthesis</keyword>
<dbReference type="HOGENOM" id="CLU_025113_0_2_9"/>
<dbReference type="InterPro" id="IPR041715">
    <property type="entry name" value="HisRS-like_core"/>
</dbReference>
<dbReference type="CDD" id="cd00773">
    <property type="entry name" value="HisRS-like_core"/>
    <property type="match status" value="1"/>
</dbReference>
<comment type="similarity">
    <text evidence="3 9">Belongs to the class-II aminoacyl-tRNA synthetase family. HisZ subfamily.</text>
</comment>
<sequence length="421" mass="46949">MKKERLLHTPEGVRDIYNGECARKLMVQNRIHDVLKSYGYNDISTPTFEFFDVFNKERGSVASNEMFKFFDRDGNTLVLRPDMTPSIARTAAKYYGDSNMTLKLCYIGNTFINNHNYQGRLKETTQIGAELIGDSSIYADAEIISMVIDSLLSSGLKEFQVEIGQVQFFRGLLKEAGIDTDTEDELVELMLNKNFYGVEELLKSQNLDDSLTDTLLVLPQLFGSVEVLDRARSITSNEEALEAIAYLEELYGMLAQNGYDKYITFDLGMLSKHKYYTGVIFNGYTYGTGDAVVKGGRYDKLIGQFGSDKASIGFSLTADQLMVALERQKIEIPCDRNGVMILHTPSQWSRAVKLAAQLRNAGVSASMLCSRSIDDSECRAYAESSDITDIISMTDGEDVRILNLASGDIKTAAAQDVLKLL</sequence>
<gene>
    <name evidence="9" type="primary">hisZ</name>
    <name evidence="12" type="ORF">BACPEC_00055</name>
</gene>
<protein>
    <recommendedName>
        <fullName evidence="4 9">ATP phosphoribosyltransferase regulatory subunit</fullName>
    </recommendedName>
</protein>
<feature type="domain" description="Class II Histidinyl-tRNA synthetase (HisRS)-like catalytic core" evidence="11">
    <location>
        <begin position="12"/>
        <end position="321"/>
    </location>
</feature>
<evidence type="ECO:0000256" key="10">
    <source>
        <dbReference type="PIRSR" id="PIRSR001549-1"/>
    </source>
</evidence>
<evidence type="ECO:0000313" key="12">
    <source>
        <dbReference type="EMBL" id="EEC58891.1"/>
    </source>
</evidence>
<dbReference type="NCBIfam" id="TIGR00443">
    <property type="entry name" value="hisZ_biosyn_reg"/>
    <property type="match status" value="1"/>
</dbReference>
<evidence type="ECO:0000256" key="2">
    <source>
        <dbReference type="ARBA" id="ARBA00004667"/>
    </source>
</evidence>
<dbReference type="SUPFAM" id="SSF55681">
    <property type="entry name" value="Class II aaRS and biotin synthetases"/>
    <property type="match status" value="1"/>
</dbReference>
<proteinExistence type="inferred from homology"/>
<evidence type="ECO:0000256" key="3">
    <source>
        <dbReference type="ARBA" id="ARBA00005539"/>
    </source>
</evidence>
<comment type="subunit">
    <text evidence="9">Heteromultimer composed of HisG and HisZ subunits.</text>
</comment>
<feature type="binding site" evidence="10">
    <location>
        <position position="126"/>
    </location>
    <ligand>
        <name>L-histidine</name>
        <dbReference type="ChEBI" id="CHEBI:57595"/>
    </ligand>
</feature>
<dbReference type="STRING" id="483218.BACPEC_00055"/>
<keyword evidence="13" id="KW-1185">Reference proteome</keyword>
<comment type="function">
    <text evidence="8 9">Required for the first step of histidine biosynthesis. May allow the feedback regulation of ATP phosphoribosyltransferase activity by histidine.</text>
</comment>
<dbReference type="GO" id="GO:0004821">
    <property type="term" value="F:histidine-tRNA ligase activity"/>
    <property type="evidence" value="ECO:0007669"/>
    <property type="project" value="TreeGrafter"/>
</dbReference>
<dbReference type="PIRSF" id="PIRSF001549">
    <property type="entry name" value="His-tRNA_synth"/>
    <property type="match status" value="1"/>
</dbReference>
<feature type="binding site" evidence="10">
    <location>
        <position position="130"/>
    </location>
    <ligand>
        <name>L-histidine</name>
        <dbReference type="ChEBI" id="CHEBI:57595"/>
    </ligand>
</feature>
<name>B7AN03_9FIRM</name>
<dbReference type="GO" id="GO:0140096">
    <property type="term" value="F:catalytic activity, acting on a protein"/>
    <property type="evidence" value="ECO:0007669"/>
    <property type="project" value="UniProtKB-ARBA"/>
</dbReference>
<comment type="subcellular location">
    <subcellularLocation>
        <location evidence="1 9">Cytoplasm</location>
    </subcellularLocation>
</comment>
<evidence type="ECO:0000256" key="5">
    <source>
        <dbReference type="ARBA" id="ARBA00022490"/>
    </source>
</evidence>
<feature type="binding site" evidence="10">
    <location>
        <begin position="82"/>
        <end position="84"/>
    </location>
    <ligand>
        <name>L-histidine</name>
        <dbReference type="ChEBI" id="CHEBI:57595"/>
    </ligand>
</feature>
<accession>B7AN03</accession>
<evidence type="ECO:0000259" key="11">
    <source>
        <dbReference type="Pfam" id="PF13393"/>
    </source>
</evidence>
<dbReference type="PANTHER" id="PTHR43707:SF6">
    <property type="entry name" value="ATP PHOSPHORIBOSYLTRANSFERASE REGULATORY SUBUNIT"/>
    <property type="match status" value="1"/>
</dbReference>
<dbReference type="InterPro" id="IPR045864">
    <property type="entry name" value="aa-tRNA-synth_II/BPL/LPL"/>
</dbReference>
<dbReference type="GO" id="GO:0016740">
    <property type="term" value="F:transferase activity"/>
    <property type="evidence" value="ECO:0007669"/>
    <property type="project" value="UniProtKB-ARBA"/>
</dbReference>
<dbReference type="Pfam" id="PF13393">
    <property type="entry name" value="tRNA-synt_His"/>
    <property type="match status" value="1"/>
</dbReference>
<evidence type="ECO:0000256" key="9">
    <source>
        <dbReference type="HAMAP-Rule" id="MF_00125"/>
    </source>
</evidence>
<comment type="pathway">
    <text evidence="2 9">Amino-acid biosynthesis; L-histidine biosynthesis; L-histidine from 5-phospho-alpha-D-ribose 1-diphosphate: step 1/9.</text>
</comment>
<feature type="binding site" evidence="10">
    <location>
        <begin position="275"/>
        <end position="276"/>
    </location>
    <ligand>
        <name>L-histidine</name>
        <dbReference type="ChEBI" id="CHEBI:57595"/>
    </ligand>
</feature>
<dbReference type="GO" id="GO:0005737">
    <property type="term" value="C:cytoplasm"/>
    <property type="evidence" value="ECO:0007669"/>
    <property type="project" value="UniProtKB-SubCell"/>
</dbReference>
<evidence type="ECO:0000256" key="1">
    <source>
        <dbReference type="ARBA" id="ARBA00004496"/>
    </source>
</evidence>
<evidence type="ECO:0000256" key="6">
    <source>
        <dbReference type="ARBA" id="ARBA00022605"/>
    </source>
</evidence>
<dbReference type="HAMAP" id="MF_00125">
    <property type="entry name" value="HisZ"/>
    <property type="match status" value="1"/>
</dbReference>
<keyword evidence="6 9" id="KW-0028">Amino-acid biosynthesis</keyword>
<reference evidence="12 13" key="1">
    <citation type="submission" date="2008-11" db="EMBL/GenBank/DDBJ databases">
        <title>Draft genome sequence of Bacteroides pectinophilus (ATCC 43243).</title>
        <authorList>
            <person name="Sudarsanam P."/>
            <person name="Ley R."/>
            <person name="Guruge J."/>
            <person name="Turnbaugh P.J."/>
            <person name="Mahowald M."/>
            <person name="Liep D."/>
            <person name="Gordon J."/>
        </authorList>
    </citation>
    <scope>NUCLEOTIDE SEQUENCE [LARGE SCALE GENOMIC DNA]</scope>
    <source>
        <strain evidence="12 13">ATCC 43243</strain>
    </source>
</reference>
<dbReference type="GO" id="GO:0006427">
    <property type="term" value="P:histidyl-tRNA aminoacylation"/>
    <property type="evidence" value="ECO:0007669"/>
    <property type="project" value="TreeGrafter"/>
</dbReference>
<dbReference type="PANTHER" id="PTHR43707">
    <property type="entry name" value="HISTIDYL-TRNA SYNTHETASE"/>
    <property type="match status" value="1"/>
</dbReference>
<keyword evidence="5 9" id="KW-0963">Cytoplasm</keyword>
<dbReference type="Gene3D" id="3.30.930.10">
    <property type="entry name" value="Bira Bifunctional Protein, Domain 2"/>
    <property type="match status" value="1"/>
</dbReference>
<dbReference type="EMBL" id="ABVQ01000028">
    <property type="protein sequence ID" value="EEC58891.1"/>
    <property type="molecule type" value="Genomic_DNA"/>
</dbReference>
<organism evidence="12 13">
    <name type="scientific">[Bacteroides] pectinophilus ATCC 43243</name>
    <dbReference type="NCBI Taxonomy" id="483218"/>
    <lineage>
        <taxon>Bacteria</taxon>
        <taxon>Bacillati</taxon>
        <taxon>Bacillota</taxon>
        <taxon>Clostridia</taxon>
        <taxon>Eubacteriales</taxon>
    </lineage>
</organism>
<evidence type="ECO:0000256" key="8">
    <source>
        <dbReference type="ARBA" id="ARBA00025246"/>
    </source>
</evidence>
<dbReference type="Proteomes" id="UP000003136">
    <property type="component" value="Unassembled WGS sequence"/>
</dbReference>
<dbReference type="UniPathway" id="UPA00031">
    <property type="reaction ID" value="UER00006"/>
</dbReference>
<evidence type="ECO:0000256" key="4">
    <source>
        <dbReference type="ARBA" id="ARBA00020397"/>
    </source>
</evidence>